<organism evidence="1 2">
    <name type="scientific">Hibiscus sabdariffa</name>
    <name type="common">roselle</name>
    <dbReference type="NCBI Taxonomy" id="183260"/>
    <lineage>
        <taxon>Eukaryota</taxon>
        <taxon>Viridiplantae</taxon>
        <taxon>Streptophyta</taxon>
        <taxon>Embryophyta</taxon>
        <taxon>Tracheophyta</taxon>
        <taxon>Spermatophyta</taxon>
        <taxon>Magnoliopsida</taxon>
        <taxon>eudicotyledons</taxon>
        <taxon>Gunneridae</taxon>
        <taxon>Pentapetalae</taxon>
        <taxon>rosids</taxon>
        <taxon>malvids</taxon>
        <taxon>Malvales</taxon>
        <taxon>Malvaceae</taxon>
        <taxon>Malvoideae</taxon>
        <taxon>Hibiscus</taxon>
    </lineage>
</organism>
<gene>
    <name evidence="1" type="ORF">V6N12_063543</name>
</gene>
<keyword evidence="2" id="KW-1185">Reference proteome</keyword>
<dbReference type="Proteomes" id="UP001472677">
    <property type="component" value="Unassembled WGS sequence"/>
</dbReference>
<name>A0ABR2FCG1_9ROSI</name>
<dbReference type="EMBL" id="JBBPBM010000007">
    <property type="protein sequence ID" value="KAK8575892.1"/>
    <property type="molecule type" value="Genomic_DNA"/>
</dbReference>
<sequence length="158" mass="18089">MSDRLSFIHHHTTTIRRSGTMSALCAALLDAPLHPLRRYIATGQAAIEALLVQLRSCRPCRKQKHQQQPRYRDRQLATPAFASAQLHALFDAALHPLRWYIATGQAAIEALLVQLRSCRPCRKQKHQQQPRYRDRRLTTLAFASAHVHALSFERKPVI</sequence>
<reference evidence="1 2" key="1">
    <citation type="journal article" date="2024" name="G3 (Bethesda)">
        <title>Genome assembly of Hibiscus sabdariffa L. provides insights into metabolisms of medicinal natural products.</title>
        <authorList>
            <person name="Kim T."/>
        </authorList>
    </citation>
    <scope>NUCLEOTIDE SEQUENCE [LARGE SCALE GENOMIC DNA]</scope>
    <source>
        <strain evidence="1">TK-2024</strain>
        <tissue evidence="1">Old leaves</tissue>
    </source>
</reference>
<comment type="caution">
    <text evidence="1">The sequence shown here is derived from an EMBL/GenBank/DDBJ whole genome shotgun (WGS) entry which is preliminary data.</text>
</comment>
<proteinExistence type="predicted"/>
<accession>A0ABR2FCG1</accession>
<evidence type="ECO:0000313" key="1">
    <source>
        <dbReference type="EMBL" id="KAK8575892.1"/>
    </source>
</evidence>
<protein>
    <submittedName>
        <fullName evidence="1">Uncharacterized protein</fullName>
    </submittedName>
</protein>
<evidence type="ECO:0000313" key="2">
    <source>
        <dbReference type="Proteomes" id="UP001472677"/>
    </source>
</evidence>